<dbReference type="Pfam" id="PF00106">
    <property type="entry name" value="adh_short"/>
    <property type="match status" value="1"/>
</dbReference>
<evidence type="ECO:0000313" key="4">
    <source>
        <dbReference type="Proteomes" id="UP000248783"/>
    </source>
</evidence>
<dbReference type="PRINTS" id="PR00081">
    <property type="entry name" value="GDHRDH"/>
</dbReference>
<keyword evidence="4" id="KW-1185">Reference proteome</keyword>
<keyword evidence="1" id="KW-0560">Oxidoreductase</keyword>
<reference evidence="3 4" key="1">
    <citation type="submission" date="2018-06" db="EMBL/GenBank/DDBJ databases">
        <title>Whole genome sequencing of a novel hydrocarbon degrading bacterial strain, PW21 isolated from oil contaminated produced water sample.</title>
        <authorList>
            <person name="Nagkirti P."/>
            <person name="Shaikh A."/>
            <person name="Gowdaman V."/>
            <person name="Engineer A.E."/>
            <person name="Dagar S."/>
            <person name="Dhakephalkar P.K."/>
        </authorList>
    </citation>
    <scope>NUCLEOTIDE SEQUENCE [LARGE SCALE GENOMIC DNA]</scope>
    <source>
        <strain evidence="3 4">PW21</strain>
    </source>
</reference>
<dbReference type="SUPFAM" id="SSF51735">
    <property type="entry name" value="NAD(P)-binding Rossmann-fold domains"/>
    <property type="match status" value="1"/>
</dbReference>
<feature type="region of interest" description="Disordered" evidence="2">
    <location>
        <begin position="1"/>
        <end position="29"/>
    </location>
</feature>
<dbReference type="Proteomes" id="UP000248783">
    <property type="component" value="Unassembled WGS sequence"/>
</dbReference>
<dbReference type="PANTHER" id="PTHR43157:SF31">
    <property type="entry name" value="PHOSPHATIDYLINOSITOL-GLYCAN BIOSYNTHESIS CLASS F PROTEIN"/>
    <property type="match status" value="1"/>
</dbReference>
<gene>
    <name evidence="3" type="ORF">DNL40_09255</name>
</gene>
<dbReference type="AlphaFoldDB" id="A0A2W5XT34"/>
<dbReference type="InterPro" id="IPR036291">
    <property type="entry name" value="NAD(P)-bd_dom_sf"/>
</dbReference>
<evidence type="ECO:0000256" key="2">
    <source>
        <dbReference type="SAM" id="MobiDB-lite"/>
    </source>
</evidence>
<dbReference type="Gene3D" id="3.40.50.720">
    <property type="entry name" value="NAD(P)-binding Rossmann-like Domain"/>
    <property type="match status" value="1"/>
</dbReference>
<protein>
    <submittedName>
        <fullName evidence="3">Short-chain dehydrogenase</fullName>
    </submittedName>
</protein>
<dbReference type="PANTHER" id="PTHR43157">
    <property type="entry name" value="PHOSPHATIDYLINOSITOL-GLYCAN BIOSYNTHESIS CLASS F PROTEIN-RELATED"/>
    <property type="match status" value="1"/>
</dbReference>
<dbReference type="EMBL" id="QKWH01000005">
    <property type="protein sequence ID" value="PZR53168.1"/>
    <property type="molecule type" value="Genomic_DNA"/>
</dbReference>
<name>A0A2W5XT34_9MICO</name>
<evidence type="ECO:0000313" key="3">
    <source>
        <dbReference type="EMBL" id="PZR53168.1"/>
    </source>
</evidence>
<accession>A0A2W5XT34</accession>
<organism evidence="3 4">
    <name type="scientific">Xylanimonas oleitrophica</name>
    <dbReference type="NCBI Taxonomy" id="2607479"/>
    <lineage>
        <taxon>Bacteria</taxon>
        <taxon>Bacillati</taxon>
        <taxon>Actinomycetota</taxon>
        <taxon>Actinomycetes</taxon>
        <taxon>Micrococcales</taxon>
        <taxon>Promicromonosporaceae</taxon>
        <taxon>Xylanimonas</taxon>
    </lineage>
</organism>
<evidence type="ECO:0000256" key="1">
    <source>
        <dbReference type="ARBA" id="ARBA00023002"/>
    </source>
</evidence>
<dbReference type="GO" id="GO:0016491">
    <property type="term" value="F:oxidoreductase activity"/>
    <property type="evidence" value="ECO:0007669"/>
    <property type="project" value="UniProtKB-KW"/>
</dbReference>
<proteinExistence type="predicted"/>
<sequence>MNDVHRGTDRAQAQEGASPRRRGRDVPGKTIVITGASDGIGAAAARQLVADGHVVALVGRSPSKTRALAQELGADHFLADFTRLSDVRALATQLLAAYPRIDVLANNAGGIFGDRARTADGFEKTLQVNHLAPFLLTNLLMETLVASQASILNTSSIGARLFGKIDLDDLGNDRKFSPNKAYGDSKLANILFARELDRRYRSSGIAAVAFHPGNVRTNFASDTTSFMRWVYRTPVSSLVGLVSPGKGAETLTWLAEGAPGRDWEPGEYYEKKRPARTSRQAADAQLAHDLWEKSAELVGLPPTVR</sequence>
<dbReference type="InterPro" id="IPR002347">
    <property type="entry name" value="SDR_fam"/>
</dbReference>
<comment type="caution">
    <text evidence="3">The sequence shown here is derived from an EMBL/GenBank/DDBJ whole genome shotgun (WGS) entry which is preliminary data.</text>
</comment>